<dbReference type="Pfam" id="PF22936">
    <property type="entry name" value="Pol_BBD"/>
    <property type="match status" value="1"/>
</dbReference>
<evidence type="ECO:0000259" key="16">
    <source>
        <dbReference type="PROSITE" id="PS50994"/>
    </source>
</evidence>
<dbReference type="InterPro" id="IPR039537">
    <property type="entry name" value="Retrotran_Ty1/copia-like"/>
</dbReference>
<evidence type="ECO:0000256" key="2">
    <source>
        <dbReference type="ARBA" id="ARBA00022612"/>
    </source>
</evidence>
<dbReference type="Pfam" id="PF00665">
    <property type="entry name" value="rve"/>
    <property type="match status" value="1"/>
</dbReference>
<keyword evidence="10" id="KW-0460">Magnesium</keyword>
<evidence type="ECO:0000256" key="15">
    <source>
        <dbReference type="ARBA" id="ARBA00023172"/>
    </source>
</evidence>
<dbReference type="InterPro" id="IPR025724">
    <property type="entry name" value="GAG-pre-integrase_dom"/>
</dbReference>
<sequence>MWDQVEEAIRLVCLKKEPLLIEAATRYKSSMNFFEMVRFDFVVDEDLNVYIMELPTHNLGTSIMPLSACSSSSLFTPALTEGYSTNNKKVVHLLVVCTVPWAPSYIFEELSTKLLDEEASLTLSDERSSESALSVARFKKPPSYKNKFQSRNYYKSAFFTSECALDEREAVIVDEKIKWTMDIGVLCYMTFNRDNLGSYVEVGDSVNLGNSPTLEVKGRGNVKIEKFVNDMWIEGIITNVLYTPALRRNLLSEGVITCKGMRIVKSGLHVQVFNQGELVGVGVCGDNNLYNMMFKTLKPDHSEVHVAENEFQLWHERLGHVNTKFLTEVPKVDGVNFDSKQEFFCQGCIYGKQQKLPFSRNLVRSSQAGELIHCDLCGPMLVPSVRGYKYFAIFKDDHSGFKFVRFMKHKNDVLFHFKQVVTIYENKFGHHVQRLRVDNGTEFINIAFHVYLSVSGIVLERTVPYTPEENGRIERESRTVVESARSMLHSRDVPQYL</sequence>
<evidence type="ECO:0000256" key="12">
    <source>
        <dbReference type="ARBA" id="ARBA00022918"/>
    </source>
</evidence>
<evidence type="ECO:0000256" key="11">
    <source>
        <dbReference type="ARBA" id="ARBA00022908"/>
    </source>
</evidence>
<dbReference type="InterPro" id="IPR036397">
    <property type="entry name" value="RNaseH_sf"/>
</dbReference>
<keyword evidence="4" id="KW-0540">Nuclease</keyword>
<keyword evidence="18" id="KW-1185">Reference proteome</keyword>
<keyword evidence="2" id="KW-1188">Viral release from host cell</keyword>
<evidence type="ECO:0000256" key="10">
    <source>
        <dbReference type="ARBA" id="ARBA00022842"/>
    </source>
</evidence>
<dbReference type="EMBL" id="JARBHB010000003">
    <property type="protein sequence ID" value="KAJ8889001.1"/>
    <property type="molecule type" value="Genomic_DNA"/>
</dbReference>
<name>A0ABQ9HXA1_9NEOP</name>
<keyword evidence="6" id="KW-0547">Nucleotide-binding</keyword>
<keyword evidence="12" id="KW-0695">RNA-directed DNA polymerase</keyword>
<dbReference type="Pfam" id="PF03133">
    <property type="entry name" value="TTL"/>
    <property type="match status" value="1"/>
</dbReference>
<proteinExistence type="predicted"/>
<keyword evidence="13" id="KW-0808">Transferase</keyword>
<evidence type="ECO:0000256" key="3">
    <source>
        <dbReference type="ARBA" id="ARBA00022670"/>
    </source>
</evidence>
<evidence type="ECO:0000256" key="6">
    <source>
        <dbReference type="ARBA" id="ARBA00022741"/>
    </source>
</evidence>
<keyword evidence="14" id="KW-0917">Virion maturation</keyword>
<dbReference type="PROSITE" id="PS50994">
    <property type="entry name" value="INTEGRASE"/>
    <property type="match status" value="1"/>
</dbReference>
<evidence type="ECO:0000256" key="8">
    <source>
        <dbReference type="ARBA" id="ARBA00022801"/>
    </source>
</evidence>
<feature type="domain" description="Integrase catalytic" evidence="16">
    <location>
        <begin position="353"/>
        <end position="497"/>
    </location>
</feature>
<evidence type="ECO:0000256" key="13">
    <source>
        <dbReference type="ARBA" id="ARBA00022932"/>
    </source>
</evidence>
<keyword evidence="13" id="KW-0239">DNA-directed DNA polymerase</keyword>
<reference evidence="17 18" key="1">
    <citation type="submission" date="2023-02" db="EMBL/GenBank/DDBJ databases">
        <title>LHISI_Scaffold_Assembly.</title>
        <authorList>
            <person name="Stuart O.P."/>
            <person name="Cleave R."/>
            <person name="Magrath M.J.L."/>
            <person name="Mikheyev A.S."/>
        </authorList>
    </citation>
    <scope>NUCLEOTIDE SEQUENCE [LARGE SCALE GENOMIC DNA]</scope>
    <source>
        <strain evidence="17">Daus_M_001</strain>
        <tissue evidence="17">Leg muscle</tissue>
    </source>
</reference>
<comment type="caution">
    <text evidence="17">The sequence shown here is derived from an EMBL/GenBank/DDBJ whole genome shotgun (WGS) entry which is preliminary data.</text>
</comment>
<evidence type="ECO:0000256" key="9">
    <source>
        <dbReference type="ARBA" id="ARBA00022840"/>
    </source>
</evidence>
<keyword evidence="15" id="KW-0233">DNA recombination</keyword>
<accession>A0ABQ9HXA1</accession>
<evidence type="ECO:0000256" key="1">
    <source>
        <dbReference type="ARBA" id="ARBA00002180"/>
    </source>
</evidence>
<keyword evidence="9" id="KW-0067">ATP-binding</keyword>
<evidence type="ECO:0000313" key="18">
    <source>
        <dbReference type="Proteomes" id="UP001159363"/>
    </source>
</evidence>
<keyword evidence="7" id="KW-0255">Endonuclease</keyword>
<dbReference type="InterPro" id="IPR001584">
    <property type="entry name" value="Integrase_cat-core"/>
</dbReference>
<evidence type="ECO:0000256" key="14">
    <source>
        <dbReference type="ARBA" id="ARBA00023113"/>
    </source>
</evidence>
<evidence type="ECO:0000256" key="7">
    <source>
        <dbReference type="ARBA" id="ARBA00022759"/>
    </source>
</evidence>
<dbReference type="InterPro" id="IPR012337">
    <property type="entry name" value="RNaseH-like_sf"/>
</dbReference>
<dbReference type="SUPFAM" id="SSF53098">
    <property type="entry name" value="Ribonuclease H-like"/>
    <property type="match status" value="1"/>
</dbReference>
<dbReference type="Gene3D" id="3.30.470.20">
    <property type="entry name" value="ATP-grasp fold, B domain"/>
    <property type="match status" value="1"/>
</dbReference>
<keyword evidence="13" id="KW-0548">Nucleotidyltransferase</keyword>
<organism evidence="17 18">
    <name type="scientific">Dryococelus australis</name>
    <dbReference type="NCBI Taxonomy" id="614101"/>
    <lineage>
        <taxon>Eukaryota</taxon>
        <taxon>Metazoa</taxon>
        <taxon>Ecdysozoa</taxon>
        <taxon>Arthropoda</taxon>
        <taxon>Hexapoda</taxon>
        <taxon>Insecta</taxon>
        <taxon>Pterygota</taxon>
        <taxon>Neoptera</taxon>
        <taxon>Polyneoptera</taxon>
        <taxon>Phasmatodea</taxon>
        <taxon>Verophasmatodea</taxon>
        <taxon>Anareolatae</taxon>
        <taxon>Phasmatidae</taxon>
        <taxon>Eurycanthinae</taxon>
        <taxon>Dryococelus</taxon>
    </lineage>
</organism>
<keyword evidence="8" id="KW-0378">Hydrolase</keyword>
<dbReference type="PANTHER" id="PTHR42648:SF11">
    <property type="entry name" value="TRANSPOSON TY4-P GAG-POL POLYPROTEIN"/>
    <property type="match status" value="1"/>
</dbReference>
<dbReference type="InterPro" id="IPR054722">
    <property type="entry name" value="PolX-like_BBD"/>
</dbReference>
<evidence type="ECO:0000313" key="17">
    <source>
        <dbReference type="EMBL" id="KAJ8889001.1"/>
    </source>
</evidence>
<gene>
    <name evidence="17" type="ORF">PR048_008495</name>
</gene>
<dbReference type="PANTHER" id="PTHR42648">
    <property type="entry name" value="TRANSPOSASE, PUTATIVE-RELATED"/>
    <property type="match status" value="1"/>
</dbReference>
<keyword evidence="11" id="KW-0229">DNA integration</keyword>
<comment type="function">
    <text evidence="1">The aspartyl protease (PR) mediates the proteolytic cleavages of the Gag and Gag-Pol polyproteins after assembly of the VLP.</text>
</comment>
<protein>
    <recommendedName>
        <fullName evidence="16">Integrase catalytic domain-containing protein</fullName>
    </recommendedName>
</protein>
<dbReference type="InterPro" id="IPR004344">
    <property type="entry name" value="TTL/TTLL_fam"/>
</dbReference>
<evidence type="ECO:0000256" key="5">
    <source>
        <dbReference type="ARBA" id="ARBA00022723"/>
    </source>
</evidence>
<dbReference type="Pfam" id="PF13976">
    <property type="entry name" value="gag_pre-integrs"/>
    <property type="match status" value="1"/>
</dbReference>
<evidence type="ECO:0000256" key="4">
    <source>
        <dbReference type="ARBA" id="ARBA00022722"/>
    </source>
</evidence>
<dbReference type="Gene3D" id="3.30.420.10">
    <property type="entry name" value="Ribonuclease H-like superfamily/Ribonuclease H"/>
    <property type="match status" value="1"/>
</dbReference>
<keyword evidence="5" id="KW-0479">Metal-binding</keyword>
<dbReference type="Proteomes" id="UP001159363">
    <property type="component" value="Chromosome 3"/>
</dbReference>
<keyword evidence="3" id="KW-0645">Protease</keyword>